<feature type="chain" id="PRO_5041938402" evidence="2">
    <location>
        <begin position="22"/>
        <end position="317"/>
    </location>
</feature>
<dbReference type="AlphaFoldDB" id="A0AAE3D9R7"/>
<protein>
    <submittedName>
        <fullName evidence="3">RsiV family protein</fullName>
    </submittedName>
</protein>
<feature type="signal peptide" evidence="2">
    <location>
        <begin position="1"/>
        <end position="21"/>
    </location>
</feature>
<feature type="region of interest" description="Disordered" evidence="1">
    <location>
        <begin position="41"/>
        <end position="76"/>
    </location>
</feature>
<dbReference type="Gene3D" id="3.90.640.20">
    <property type="entry name" value="Heat-shock cognate protein, ATPase"/>
    <property type="match status" value="1"/>
</dbReference>
<organism evidence="3 4">
    <name type="scientific">Waltera acetigignens</name>
    <dbReference type="NCBI Taxonomy" id="2981769"/>
    <lineage>
        <taxon>Bacteria</taxon>
        <taxon>Bacillati</taxon>
        <taxon>Bacillota</taxon>
        <taxon>Clostridia</taxon>
        <taxon>Lachnospirales</taxon>
        <taxon>Lachnospiraceae</taxon>
        <taxon>Waltera</taxon>
    </lineage>
</organism>
<evidence type="ECO:0000313" key="4">
    <source>
        <dbReference type="Proteomes" id="UP001197795"/>
    </source>
</evidence>
<dbReference type="PROSITE" id="PS51257">
    <property type="entry name" value="PROKAR_LIPOPROTEIN"/>
    <property type="match status" value="1"/>
</dbReference>
<evidence type="ECO:0000256" key="2">
    <source>
        <dbReference type="SAM" id="SignalP"/>
    </source>
</evidence>
<gene>
    <name evidence="3" type="ORF">LKD75_13635</name>
</gene>
<evidence type="ECO:0000256" key="1">
    <source>
        <dbReference type="SAM" id="MobiDB-lite"/>
    </source>
</evidence>
<comment type="caution">
    <text evidence="3">The sequence shown here is derived from an EMBL/GenBank/DDBJ whole genome shotgun (WGS) entry which is preliminary data.</text>
</comment>
<dbReference type="Proteomes" id="UP001197795">
    <property type="component" value="Unassembled WGS sequence"/>
</dbReference>
<dbReference type="InterPro" id="IPR037126">
    <property type="entry name" value="PdaC/RsiV-like_sf"/>
</dbReference>
<reference evidence="3 4" key="1">
    <citation type="submission" date="2021-10" db="EMBL/GenBank/DDBJ databases">
        <title>Anaerobic single-cell dispensing facilitates the cultivation of human gut bacteria.</title>
        <authorList>
            <person name="Afrizal A."/>
        </authorList>
    </citation>
    <scope>NUCLEOTIDE SEQUENCE [LARGE SCALE GENOMIC DNA]</scope>
    <source>
        <strain evidence="3 4">CLA-AA-H273</strain>
    </source>
</reference>
<name>A0AAE3D9R7_9FIRM</name>
<feature type="compositionally biased region" description="Low complexity" evidence="1">
    <location>
        <begin position="46"/>
        <end position="55"/>
    </location>
</feature>
<keyword evidence="4" id="KW-1185">Reference proteome</keyword>
<accession>A0AAE3D9R7</accession>
<dbReference type="Gene3D" id="3.30.565.40">
    <property type="entry name" value="Fervidobacterium nodosum Rt17-B1 like"/>
    <property type="match status" value="1"/>
</dbReference>
<dbReference type="RefSeq" id="WP_227061938.1">
    <property type="nucleotide sequence ID" value="NZ_JAJEPV010000038.1"/>
</dbReference>
<sequence>MKKIFFAAVFAGALLGFTSCGNREMVTDPEMETVIDSIKETQSGQTTEETMAGTEETAEVSTQTEPTEGQSEIQGSEWVQFTTEDHEGSSDPEDKTRSYTYYYPTVTVTIPGNETVQMKIQKELDEYVDSFVEGIENGEFGTLYEDMPVYEQSYEDLTFRVIRADDKVISLSWGLEGYDQGAHGWYTLYYMNYYTQTGERITFDSLGSGFRDKALELVTAKAAEMQAKEDCFFNDYEKSIKLVVLDGTEDLNAIYQEIYGPDIAGTDNGPADPTFYITEDGFVFESGQYVLQSYAVGIVDFEIPAADFGDDLTADIF</sequence>
<keyword evidence="2" id="KW-0732">Signal</keyword>
<evidence type="ECO:0000313" key="3">
    <source>
        <dbReference type="EMBL" id="MCC2120614.1"/>
    </source>
</evidence>
<proteinExistence type="predicted"/>
<dbReference type="EMBL" id="JAJEPV010000038">
    <property type="protein sequence ID" value="MCC2120614.1"/>
    <property type="molecule type" value="Genomic_DNA"/>
</dbReference>
<feature type="compositionally biased region" description="Polar residues" evidence="1">
    <location>
        <begin position="60"/>
        <end position="76"/>
    </location>
</feature>